<feature type="region of interest" description="Disordered" evidence="8">
    <location>
        <begin position="1"/>
        <end position="62"/>
    </location>
</feature>
<dbReference type="EMBL" id="QEFC01001419">
    <property type="protein sequence ID" value="KAE9458332.1"/>
    <property type="molecule type" value="Genomic_DNA"/>
</dbReference>
<dbReference type="OrthoDB" id="10250478at2759"/>
<evidence type="ECO:0000259" key="9">
    <source>
        <dbReference type="Pfam" id="PF00749"/>
    </source>
</evidence>
<feature type="domain" description="Glutamyl/glutaminyl-tRNA synthetase class Ib catalytic" evidence="9">
    <location>
        <begin position="311"/>
        <end position="593"/>
    </location>
</feature>
<keyword evidence="4 7" id="KW-0067">ATP-binding</keyword>
<keyword evidence="2 7" id="KW-0436">Ligase</keyword>
<dbReference type="InterPro" id="IPR014729">
    <property type="entry name" value="Rossmann-like_a/b/a_fold"/>
</dbReference>
<dbReference type="Pfam" id="PF00749">
    <property type="entry name" value="tRNA-synt_1c"/>
    <property type="match status" value="1"/>
</dbReference>
<sequence>MSENDRSDGIVVGGGDGSDRRDDDRNKEEIRSGFGSKLGKEKRVPRFRFRKKKKGSSNPSPSTVCNLGNNFCCFKQTPTLDSPADVSPTSDPNSPEFTHELLRDLIEKNDFYSKECNHHRDIDCVKEVECVLQMVFNTTGIAWDEGVAQLSRSHGKRSQFLRMRCLGILPGTLIHVRPPMDEWLEYASILASGAEFEGGCSYIDGYLLKRTFLVGHCLSIADIAIWAGLAGNGQRWESLRKSKKFANLVRWFNSLSVEYGAVLNKITSTYVGKRAVGKQIVASVKGKGQANGDVGDKVKAGIDLPDAEMGKVRLRFAPEPSGYLHIGHSKAALLNQYFAERYEGQVIVRFDDTNPAKESNEFVDNILKDIATLGIKYETVTYTSNYFPKLMEMAEKLIIQGKAYVDDTPREQMQKERMDGIESRCRNYNPDENMKLWKEMIAGSERGLQCCLRGKLDMQDPNKSLRDPVYYRCNPIPHHRIGSSYKIYPTYDFACPFVDSIEGITHALRSSEYHDRNAQYYRIQQDMGLRKVLIYEFSRLNLVYTLLSKRKLLWFVQNGKVEGWDDPRFPTVQGIVRRGLKIEALIEFIVEQVRNTALQYSVKLVLHAVI</sequence>
<dbReference type="GO" id="GO:0048608">
    <property type="term" value="P:reproductive structure development"/>
    <property type="evidence" value="ECO:0007669"/>
    <property type="project" value="UniProtKB-ARBA"/>
</dbReference>
<dbReference type="PANTHER" id="PTHR43097:SF5">
    <property type="entry name" value="GLUTAMATE--TRNA LIGASE"/>
    <property type="match status" value="1"/>
</dbReference>
<dbReference type="GO" id="GO:0005524">
    <property type="term" value="F:ATP binding"/>
    <property type="evidence" value="ECO:0007669"/>
    <property type="project" value="UniProtKB-KW"/>
</dbReference>
<evidence type="ECO:0000313" key="10">
    <source>
        <dbReference type="EMBL" id="KAE9458332.1"/>
    </source>
</evidence>
<dbReference type="PROSITE" id="PS00178">
    <property type="entry name" value="AA_TRNA_LIGASE_I"/>
    <property type="match status" value="1"/>
</dbReference>
<evidence type="ECO:0000313" key="11">
    <source>
        <dbReference type="Proteomes" id="UP000428333"/>
    </source>
</evidence>
<evidence type="ECO:0000256" key="3">
    <source>
        <dbReference type="ARBA" id="ARBA00022741"/>
    </source>
</evidence>
<evidence type="ECO:0000256" key="5">
    <source>
        <dbReference type="ARBA" id="ARBA00022917"/>
    </source>
</evidence>
<feature type="non-terminal residue" evidence="10">
    <location>
        <position position="1"/>
    </location>
</feature>
<dbReference type="Proteomes" id="UP000428333">
    <property type="component" value="Linkage Group LG06"/>
</dbReference>
<keyword evidence="6 7" id="KW-0030">Aminoacyl-tRNA synthetase</keyword>
<dbReference type="PANTHER" id="PTHR43097">
    <property type="entry name" value="GLUTAMINE-TRNA LIGASE"/>
    <property type="match status" value="1"/>
</dbReference>
<dbReference type="InterPro" id="IPR000924">
    <property type="entry name" value="Glu/Gln-tRNA-synth"/>
</dbReference>
<feature type="non-terminal residue" evidence="10">
    <location>
        <position position="610"/>
    </location>
</feature>
<dbReference type="GO" id="GO:0005829">
    <property type="term" value="C:cytosol"/>
    <property type="evidence" value="ECO:0007669"/>
    <property type="project" value="TreeGrafter"/>
</dbReference>
<comment type="caution">
    <text evidence="10">The sequence shown here is derived from an EMBL/GenBank/DDBJ whole genome shotgun (WGS) entry which is preliminary data.</text>
</comment>
<dbReference type="EC" id="6.1.1.17" evidence="1"/>
<dbReference type="AlphaFoldDB" id="A0A6A4LM01"/>
<keyword evidence="11" id="KW-1185">Reference proteome</keyword>
<dbReference type="SUPFAM" id="SSF52374">
    <property type="entry name" value="Nucleotidylyl transferase"/>
    <property type="match status" value="1"/>
</dbReference>
<keyword evidence="5 7" id="KW-0648">Protein biosynthesis</keyword>
<proteinExistence type="inferred from homology"/>
<evidence type="ECO:0000256" key="2">
    <source>
        <dbReference type="ARBA" id="ARBA00022598"/>
    </source>
</evidence>
<dbReference type="FunFam" id="3.40.50.620:FF:000070">
    <property type="entry name" value="Bifunctional glutamate/proline--tRNA ligase"/>
    <property type="match status" value="1"/>
</dbReference>
<evidence type="ECO:0000256" key="4">
    <source>
        <dbReference type="ARBA" id="ARBA00022840"/>
    </source>
</evidence>
<dbReference type="GO" id="GO:0006424">
    <property type="term" value="P:glutamyl-tRNA aminoacylation"/>
    <property type="evidence" value="ECO:0007669"/>
    <property type="project" value="TreeGrafter"/>
</dbReference>
<dbReference type="PRINTS" id="PR00987">
    <property type="entry name" value="TRNASYNTHGLU"/>
</dbReference>
<gene>
    <name evidence="10" type="ORF">C3L33_09762</name>
</gene>
<accession>A0A6A4LM01</accession>
<protein>
    <recommendedName>
        <fullName evidence="1">glutamate--tRNA ligase</fullName>
        <ecNumber evidence="1">6.1.1.17</ecNumber>
    </recommendedName>
</protein>
<dbReference type="SUPFAM" id="SSF47616">
    <property type="entry name" value="GST C-terminal domain-like"/>
    <property type="match status" value="1"/>
</dbReference>
<dbReference type="Gene3D" id="3.40.50.620">
    <property type="entry name" value="HUPs"/>
    <property type="match status" value="1"/>
</dbReference>
<evidence type="ECO:0000256" key="6">
    <source>
        <dbReference type="ARBA" id="ARBA00023146"/>
    </source>
</evidence>
<feature type="compositionally biased region" description="Basic residues" evidence="8">
    <location>
        <begin position="45"/>
        <end position="55"/>
    </location>
</feature>
<evidence type="ECO:0000256" key="7">
    <source>
        <dbReference type="RuleBase" id="RU363037"/>
    </source>
</evidence>
<dbReference type="InterPro" id="IPR050132">
    <property type="entry name" value="Gln/Glu-tRNA_Ligase"/>
</dbReference>
<reference evidence="10 11" key="1">
    <citation type="journal article" date="2019" name="Genome Biol. Evol.">
        <title>The Rhododendron genome and chromosomal organization provide insight into shared whole-genome duplications across the heath family (Ericaceae).</title>
        <authorList>
            <person name="Soza V.L."/>
            <person name="Lindsley D."/>
            <person name="Waalkes A."/>
            <person name="Ramage E."/>
            <person name="Patwardhan R.P."/>
            <person name="Burton J.N."/>
            <person name="Adey A."/>
            <person name="Kumar A."/>
            <person name="Qiu R."/>
            <person name="Shendure J."/>
            <person name="Hall B."/>
        </authorList>
    </citation>
    <scope>NUCLEOTIDE SEQUENCE [LARGE SCALE GENOMIC DNA]</scope>
    <source>
        <strain evidence="10">RSF 1966-606</strain>
    </source>
</reference>
<organism evidence="10 11">
    <name type="scientific">Rhododendron williamsianum</name>
    <dbReference type="NCBI Taxonomy" id="262921"/>
    <lineage>
        <taxon>Eukaryota</taxon>
        <taxon>Viridiplantae</taxon>
        <taxon>Streptophyta</taxon>
        <taxon>Embryophyta</taxon>
        <taxon>Tracheophyta</taxon>
        <taxon>Spermatophyta</taxon>
        <taxon>Magnoliopsida</taxon>
        <taxon>eudicotyledons</taxon>
        <taxon>Gunneridae</taxon>
        <taxon>Pentapetalae</taxon>
        <taxon>asterids</taxon>
        <taxon>Ericales</taxon>
        <taxon>Ericaceae</taxon>
        <taxon>Ericoideae</taxon>
        <taxon>Rhodoreae</taxon>
        <taxon>Rhododendron</taxon>
    </lineage>
</organism>
<name>A0A6A4LM01_9ERIC</name>
<dbReference type="GO" id="GO:0017102">
    <property type="term" value="C:methionyl glutamyl tRNA synthetase complex"/>
    <property type="evidence" value="ECO:0007669"/>
    <property type="project" value="TreeGrafter"/>
</dbReference>
<feature type="compositionally biased region" description="Basic and acidic residues" evidence="8">
    <location>
        <begin position="17"/>
        <end position="31"/>
    </location>
</feature>
<keyword evidence="3 7" id="KW-0547">Nucleotide-binding</keyword>
<dbReference type="GO" id="GO:0004818">
    <property type="term" value="F:glutamate-tRNA ligase activity"/>
    <property type="evidence" value="ECO:0007669"/>
    <property type="project" value="UniProtKB-EC"/>
</dbReference>
<dbReference type="Gene3D" id="1.20.1050.130">
    <property type="match status" value="1"/>
</dbReference>
<dbReference type="CDD" id="cd10289">
    <property type="entry name" value="GST_C_AaRS_like"/>
    <property type="match status" value="1"/>
</dbReference>
<comment type="similarity">
    <text evidence="7">Belongs to the class-I aminoacyl-tRNA synthetase family.</text>
</comment>
<dbReference type="GO" id="GO:0009791">
    <property type="term" value="P:post-embryonic development"/>
    <property type="evidence" value="ECO:0007669"/>
    <property type="project" value="UniProtKB-ARBA"/>
</dbReference>
<evidence type="ECO:0000256" key="8">
    <source>
        <dbReference type="SAM" id="MobiDB-lite"/>
    </source>
</evidence>
<dbReference type="InterPro" id="IPR020058">
    <property type="entry name" value="Glu/Gln-tRNA-synth_Ib_cat-dom"/>
</dbReference>
<evidence type="ECO:0000256" key="1">
    <source>
        <dbReference type="ARBA" id="ARBA00012835"/>
    </source>
</evidence>
<dbReference type="InterPro" id="IPR036282">
    <property type="entry name" value="Glutathione-S-Trfase_C_sf"/>
</dbReference>
<dbReference type="InterPro" id="IPR001412">
    <property type="entry name" value="aa-tRNA-synth_I_CS"/>
</dbReference>